<comment type="similarity">
    <text evidence="8">Belongs to the methylthiotransferase family. RimO subfamily.</text>
</comment>
<evidence type="ECO:0000256" key="5">
    <source>
        <dbReference type="ARBA" id="ARBA00022723"/>
    </source>
</evidence>
<dbReference type="GO" id="GO:0103039">
    <property type="term" value="F:protein methylthiotransferase activity"/>
    <property type="evidence" value="ECO:0007669"/>
    <property type="project" value="UniProtKB-EC"/>
</dbReference>
<evidence type="ECO:0000256" key="8">
    <source>
        <dbReference type="HAMAP-Rule" id="MF_01865"/>
    </source>
</evidence>
<comment type="catalytic activity">
    <reaction evidence="8">
        <text>L-aspartate(89)-[ribosomal protein uS12]-hydrogen + (sulfur carrier)-SH + AH2 + 2 S-adenosyl-L-methionine = 3-methylsulfanyl-L-aspartate(89)-[ribosomal protein uS12]-hydrogen + (sulfur carrier)-H + 5'-deoxyadenosine + L-methionine + A + S-adenosyl-L-homocysteine + 2 H(+)</text>
        <dbReference type="Rhea" id="RHEA:37087"/>
        <dbReference type="Rhea" id="RHEA-COMP:10460"/>
        <dbReference type="Rhea" id="RHEA-COMP:10461"/>
        <dbReference type="Rhea" id="RHEA-COMP:14737"/>
        <dbReference type="Rhea" id="RHEA-COMP:14739"/>
        <dbReference type="ChEBI" id="CHEBI:13193"/>
        <dbReference type="ChEBI" id="CHEBI:15378"/>
        <dbReference type="ChEBI" id="CHEBI:17319"/>
        <dbReference type="ChEBI" id="CHEBI:17499"/>
        <dbReference type="ChEBI" id="CHEBI:29917"/>
        <dbReference type="ChEBI" id="CHEBI:29961"/>
        <dbReference type="ChEBI" id="CHEBI:57844"/>
        <dbReference type="ChEBI" id="CHEBI:57856"/>
        <dbReference type="ChEBI" id="CHEBI:59789"/>
        <dbReference type="ChEBI" id="CHEBI:64428"/>
        <dbReference type="ChEBI" id="CHEBI:73599"/>
        <dbReference type="EC" id="2.8.4.4"/>
    </reaction>
</comment>
<dbReference type="Pfam" id="PF00919">
    <property type="entry name" value="UPF0004"/>
    <property type="match status" value="1"/>
</dbReference>
<dbReference type="FunFam" id="3.80.30.20:FF:000001">
    <property type="entry name" value="tRNA-2-methylthio-N(6)-dimethylallyladenosine synthase 2"/>
    <property type="match status" value="1"/>
</dbReference>
<evidence type="ECO:0000313" key="12">
    <source>
        <dbReference type="EMBL" id="SHH18703.1"/>
    </source>
</evidence>
<evidence type="ECO:0000256" key="6">
    <source>
        <dbReference type="ARBA" id="ARBA00023004"/>
    </source>
</evidence>
<dbReference type="AlphaFoldDB" id="A0A1M5QYU1"/>
<dbReference type="InterPro" id="IPR002792">
    <property type="entry name" value="TRAM_dom"/>
</dbReference>
<dbReference type="Pfam" id="PF04055">
    <property type="entry name" value="Radical_SAM"/>
    <property type="match status" value="1"/>
</dbReference>
<keyword evidence="2 8" id="KW-0963">Cytoplasm</keyword>
<dbReference type="GO" id="GO:0140101">
    <property type="term" value="F:catalytic activity, acting on a tRNA"/>
    <property type="evidence" value="ECO:0007669"/>
    <property type="project" value="UniProtKB-ARBA"/>
</dbReference>
<dbReference type="PROSITE" id="PS51918">
    <property type="entry name" value="RADICAL_SAM"/>
    <property type="match status" value="1"/>
</dbReference>
<comment type="cofactor">
    <cofactor evidence="8">
        <name>[4Fe-4S] cluster</name>
        <dbReference type="ChEBI" id="CHEBI:49883"/>
    </cofactor>
    <text evidence="8">Binds 2 [4Fe-4S] clusters. One cluster is coordinated with 3 cysteines and an exchangeable S-adenosyl-L-methionine.</text>
</comment>
<accession>A0A1M5QYU1</accession>
<dbReference type="RefSeq" id="WP_073336354.1">
    <property type="nucleotide sequence ID" value="NZ_FQXM01000002.1"/>
</dbReference>
<feature type="binding site" evidence="8">
    <location>
        <position position="81"/>
    </location>
    <ligand>
        <name>[4Fe-4S] cluster</name>
        <dbReference type="ChEBI" id="CHEBI:49883"/>
        <label>1</label>
    </ligand>
</feature>
<dbReference type="SFLD" id="SFLDS00029">
    <property type="entry name" value="Radical_SAM"/>
    <property type="match status" value="1"/>
</dbReference>
<dbReference type="SUPFAM" id="SSF102114">
    <property type="entry name" value="Radical SAM enzymes"/>
    <property type="match status" value="1"/>
</dbReference>
<dbReference type="CDD" id="cd01335">
    <property type="entry name" value="Radical_SAM"/>
    <property type="match status" value="1"/>
</dbReference>
<dbReference type="Gene3D" id="3.80.30.20">
    <property type="entry name" value="tm_1862 like domain"/>
    <property type="match status" value="1"/>
</dbReference>
<feature type="binding site" evidence="8">
    <location>
        <position position="162"/>
    </location>
    <ligand>
        <name>[4Fe-4S] cluster</name>
        <dbReference type="ChEBI" id="CHEBI:49883"/>
        <label>2</label>
        <note>4Fe-4S-S-AdoMet</note>
    </ligand>
</feature>
<keyword evidence="12" id="KW-0689">Ribosomal protein</keyword>
<evidence type="ECO:0000313" key="13">
    <source>
        <dbReference type="Proteomes" id="UP000184447"/>
    </source>
</evidence>
<keyword evidence="1 8" id="KW-0004">4Fe-4S</keyword>
<evidence type="ECO:0000256" key="1">
    <source>
        <dbReference type="ARBA" id="ARBA00022485"/>
    </source>
</evidence>
<dbReference type="InterPro" id="IPR005839">
    <property type="entry name" value="Methylthiotransferase"/>
</dbReference>
<dbReference type="NCBIfam" id="TIGR00089">
    <property type="entry name" value="MiaB/RimO family radical SAM methylthiotransferase"/>
    <property type="match status" value="1"/>
</dbReference>
<evidence type="ECO:0000256" key="2">
    <source>
        <dbReference type="ARBA" id="ARBA00022490"/>
    </source>
</evidence>
<dbReference type="GO" id="GO:0046872">
    <property type="term" value="F:metal ion binding"/>
    <property type="evidence" value="ECO:0007669"/>
    <property type="project" value="UniProtKB-KW"/>
</dbReference>
<gene>
    <name evidence="8" type="primary">rimO</name>
    <name evidence="12" type="ORF">SAMN02745207_00351</name>
</gene>
<dbReference type="PANTHER" id="PTHR43837:SF1">
    <property type="entry name" value="RIBOSOMAL PROTEIN US12 METHYLTHIOTRANSFERASE RIMO"/>
    <property type="match status" value="1"/>
</dbReference>
<evidence type="ECO:0000259" key="11">
    <source>
        <dbReference type="PROSITE" id="PS51918"/>
    </source>
</evidence>
<dbReference type="GO" id="GO:0051539">
    <property type="term" value="F:4 iron, 4 sulfur cluster binding"/>
    <property type="evidence" value="ECO:0007669"/>
    <property type="project" value="UniProtKB-UniRule"/>
</dbReference>
<dbReference type="InterPro" id="IPR007197">
    <property type="entry name" value="rSAM"/>
</dbReference>
<evidence type="ECO:0000259" key="9">
    <source>
        <dbReference type="PROSITE" id="PS50926"/>
    </source>
</evidence>
<sequence>MTKLKVGLISLGCDKNRIDSEIVLGKLAGDYEITNNSNEADILIVNTCGFIESSKQESIDTILEMAEYKKGRCKFLIATGCLTQRYKEELTELIPELDLMLGVNDYEKIGEYIKEALEEKGYVNTFNYSDTNINKGERILTTPNHYAYIRISEGCDNNCTYCIIPKIRGKYRSRAMEDILKEAKSLAKQGVKELILVAQDTTVYGIDLYKEKLLHKLLNELSQVEGIEWLRILYCYPEEIYDELIYEIRDNNKVSKYLDMPIQHISNDVLKRMNRRTTKEQIWEKINKLRKEVKDIALRTSLIVGFPGETEEEFSELLSFVEEVKFDNLGVFTYSQEEDTPAAKMKKQVSEEMKEVRYGIIMETQQIISKEVNADKIGKTYEVLVEGRNQENWIGRSGQMAPDIDGTILFSCDKELELGQLVNVKISETLDYDLIGDVEDESCK</sequence>
<dbReference type="PROSITE" id="PS51449">
    <property type="entry name" value="MTTASE_N"/>
    <property type="match status" value="1"/>
</dbReference>
<dbReference type="GO" id="GO:0005840">
    <property type="term" value="C:ribosome"/>
    <property type="evidence" value="ECO:0007669"/>
    <property type="project" value="UniProtKB-KW"/>
</dbReference>
<feature type="domain" description="MTTase N-terminal" evidence="10">
    <location>
        <begin position="4"/>
        <end position="118"/>
    </location>
</feature>
<dbReference type="EMBL" id="FQXM01000002">
    <property type="protein sequence ID" value="SHH18703.1"/>
    <property type="molecule type" value="Genomic_DNA"/>
</dbReference>
<feature type="domain" description="Radical SAM core" evidence="11">
    <location>
        <begin position="141"/>
        <end position="371"/>
    </location>
</feature>
<dbReference type="InterPro" id="IPR023404">
    <property type="entry name" value="rSAM_horseshoe"/>
</dbReference>
<keyword evidence="6 8" id="KW-0408">Iron</keyword>
<dbReference type="InterPro" id="IPR038135">
    <property type="entry name" value="Methylthiotransferase_N_sf"/>
</dbReference>
<evidence type="ECO:0000259" key="10">
    <source>
        <dbReference type="PROSITE" id="PS51449"/>
    </source>
</evidence>
<dbReference type="Gene3D" id="2.40.50.140">
    <property type="entry name" value="Nucleic acid-binding proteins"/>
    <property type="match status" value="1"/>
</dbReference>
<dbReference type="Pfam" id="PF18693">
    <property type="entry name" value="TRAM_2"/>
    <property type="match status" value="1"/>
</dbReference>
<keyword evidence="5 8" id="KW-0479">Metal-binding</keyword>
<dbReference type="GO" id="GO:0035600">
    <property type="term" value="P:tRNA methylthiolation"/>
    <property type="evidence" value="ECO:0007669"/>
    <property type="project" value="UniProtKB-ARBA"/>
</dbReference>
<dbReference type="InterPro" id="IPR005840">
    <property type="entry name" value="Ribosomal_uS12_MeSTrfase_RimO"/>
</dbReference>
<evidence type="ECO:0000256" key="4">
    <source>
        <dbReference type="ARBA" id="ARBA00022691"/>
    </source>
</evidence>
<reference evidence="12 13" key="1">
    <citation type="submission" date="2016-11" db="EMBL/GenBank/DDBJ databases">
        <authorList>
            <person name="Jaros S."/>
            <person name="Januszkiewicz K."/>
            <person name="Wedrychowicz H."/>
        </authorList>
    </citation>
    <scope>NUCLEOTIDE SEQUENCE [LARGE SCALE GENOMIC DNA]</scope>
    <source>
        <strain evidence="12 13">DSM 8605</strain>
    </source>
</reference>
<feature type="binding site" evidence="8">
    <location>
        <position position="155"/>
    </location>
    <ligand>
        <name>[4Fe-4S] cluster</name>
        <dbReference type="ChEBI" id="CHEBI:49883"/>
        <label>2</label>
        <note>4Fe-4S-S-AdoMet</note>
    </ligand>
</feature>
<dbReference type="InterPro" id="IPR006638">
    <property type="entry name" value="Elp3/MiaA/NifB-like_rSAM"/>
</dbReference>
<keyword evidence="13" id="KW-1185">Reference proteome</keyword>
<dbReference type="InterPro" id="IPR013848">
    <property type="entry name" value="Methylthiotransferase_N"/>
</dbReference>
<evidence type="ECO:0000256" key="7">
    <source>
        <dbReference type="ARBA" id="ARBA00023014"/>
    </source>
</evidence>
<dbReference type="NCBIfam" id="TIGR01125">
    <property type="entry name" value="30S ribosomal protein S12 methylthiotransferase RimO"/>
    <property type="match status" value="1"/>
</dbReference>
<comment type="subcellular location">
    <subcellularLocation>
        <location evidence="8">Cytoplasm</location>
    </subcellularLocation>
</comment>
<dbReference type="SFLD" id="SFLDG01061">
    <property type="entry name" value="methylthiotransferase"/>
    <property type="match status" value="1"/>
</dbReference>
<feature type="binding site" evidence="8">
    <location>
        <position position="159"/>
    </location>
    <ligand>
        <name>[4Fe-4S] cluster</name>
        <dbReference type="ChEBI" id="CHEBI:49883"/>
        <label>2</label>
        <note>4Fe-4S-S-AdoMet</note>
    </ligand>
</feature>
<dbReference type="OrthoDB" id="9805215at2"/>
<dbReference type="PROSITE" id="PS01278">
    <property type="entry name" value="MTTASE_RADICAL"/>
    <property type="match status" value="1"/>
</dbReference>
<dbReference type="GO" id="GO:0005829">
    <property type="term" value="C:cytosol"/>
    <property type="evidence" value="ECO:0007669"/>
    <property type="project" value="TreeGrafter"/>
</dbReference>
<feature type="domain" description="TRAM" evidence="9">
    <location>
        <begin position="374"/>
        <end position="440"/>
    </location>
</feature>
<dbReference type="HAMAP" id="MF_01865">
    <property type="entry name" value="MTTase_RimO"/>
    <property type="match status" value="1"/>
</dbReference>
<dbReference type="SMART" id="SM00729">
    <property type="entry name" value="Elp3"/>
    <property type="match status" value="1"/>
</dbReference>
<feature type="binding site" evidence="8">
    <location>
        <position position="13"/>
    </location>
    <ligand>
        <name>[4Fe-4S] cluster</name>
        <dbReference type="ChEBI" id="CHEBI:49883"/>
        <label>1</label>
    </ligand>
</feature>
<keyword evidence="7 8" id="KW-0411">Iron-sulfur</keyword>
<dbReference type="Proteomes" id="UP000184447">
    <property type="component" value="Unassembled WGS sequence"/>
</dbReference>
<dbReference type="PANTHER" id="PTHR43837">
    <property type="entry name" value="RIBOSOMAL PROTEIN S12 METHYLTHIOTRANSFERASE RIMO"/>
    <property type="match status" value="1"/>
</dbReference>
<dbReference type="InterPro" id="IPR012340">
    <property type="entry name" value="NA-bd_OB-fold"/>
</dbReference>
<dbReference type="SFLD" id="SFLDG01082">
    <property type="entry name" value="B12-binding_domain_containing"/>
    <property type="match status" value="1"/>
</dbReference>
<evidence type="ECO:0000256" key="3">
    <source>
        <dbReference type="ARBA" id="ARBA00022679"/>
    </source>
</evidence>
<name>A0A1M5QYU1_9CLOT</name>
<keyword evidence="4 8" id="KW-0949">S-adenosyl-L-methionine</keyword>
<feature type="binding site" evidence="8">
    <location>
        <position position="48"/>
    </location>
    <ligand>
        <name>[4Fe-4S] cluster</name>
        <dbReference type="ChEBI" id="CHEBI:49883"/>
        <label>1</label>
    </ligand>
</feature>
<dbReference type="GO" id="GO:0035599">
    <property type="term" value="F:aspartic acid methylthiotransferase activity"/>
    <property type="evidence" value="ECO:0007669"/>
    <property type="project" value="TreeGrafter"/>
</dbReference>
<dbReference type="InterPro" id="IPR058240">
    <property type="entry name" value="rSAM_sf"/>
</dbReference>
<proteinExistence type="inferred from homology"/>
<dbReference type="InterPro" id="IPR020612">
    <property type="entry name" value="Methylthiotransferase_CS"/>
</dbReference>
<keyword evidence="12" id="KW-0687">Ribonucleoprotein</keyword>
<dbReference type="SFLD" id="SFLDF00274">
    <property type="entry name" value="ribosomal_protein_S12_methylth"/>
    <property type="match status" value="1"/>
</dbReference>
<keyword evidence="3 8" id="KW-0808">Transferase</keyword>
<dbReference type="EC" id="2.8.4.4" evidence="8"/>
<dbReference type="PROSITE" id="PS50926">
    <property type="entry name" value="TRAM"/>
    <property type="match status" value="1"/>
</dbReference>
<comment type="function">
    <text evidence="8">Catalyzes the methylthiolation of an aspartic acid residue of ribosomal protein uS12.</text>
</comment>
<dbReference type="STRING" id="1121316.SAMN02745207_00351"/>
<protein>
    <recommendedName>
        <fullName evidence="8">Ribosomal protein uS12 methylthiotransferase RimO</fullName>
        <shortName evidence="8">uS12 MTTase</shortName>
        <shortName evidence="8">uS12 methylthiotransferase</shortName>
        <ecNumber evidence="8">2.8.4.4</ecNumber>
    </recommendedName>
    <alternativeName>
        <fullName evidence="8">Ribosomal protein uS12 (aspartate-C(3))-methylthiotransferase</fullName>
    </alternativeName>
    <alternativeName>
        <fullName evidence="8">Ribosome maturation factor RimO</fullName>
    </alternativeName>
</protein>
<dbReference type="Gene3D" id="3.40.50.12160">
    <property type="entry name" value="Methylthiotransferase, N-terminal domain"/>
    <property type="match status" value="1"/>
</dbReference>
<organism evidence="12 13">
    <name type="scientific">Clostridium grantii DSM 8605</name>
    <dbReference type="NCBI Taxonomy" id="1121316"/>
    <lineage>
        <taxon>Bacteria</taxon>
        <taxon>Bacillati</taxon>
        <taxon>Bacillota</taxon>
        <taxon>Clostridia</taxon>
        <taxon>Eubacteriales</taxon>
        <taxon>Clostridiaceae</taxon>
        <taxon>Clostridium</taxon>
    </lineage>
</organism>